<dbReference type="CDD" id="cd06261">
    <property type="entry name" value="TM_PBP2"/>
    <property type="match status" value="1"/>
</dbReference>
<evidence type="ECO:0000256" key="1">
    <source>
        <dbReference type="ARBA" id="ARBA00004651"/>
    </source>
</evidence>
<feature type="transmembrane region" description="Helical" evidence="8">
    <location>
        <begin position="201"/>
        <end position="224"/>
    </location>
</feature>
<dbReference type="PANTHER" id="PTHR42929:SF5">
    <property type="entry name" value="ABC TRANSPORTER PERMEASE PROTEIN"/>
    <property type="match status" value="1"/>
</dbReference>
<keyword evidence="3 8" id="KW-0813">Transport</keyword>
<dbReference type="SUPFAM" id="SSF161098">
    <property type="entry name" value="MetI-like"/>
    <property type="match status" value="1"/>
</dbReference>
<dbReference type="InterPro" id="IPR000515">
    <property type="entry name" value="MetI-like"/>
</dbReference>
<organism evidence="10 11">
    <name type="scientific">Pararhodobacter zhoushanensis</name>
    <dbReference type="NCBI Taxonomy" id="2479545"/>
    <lineage>
        <taxon>Bacteria</taxon>
        <taxon>Pseudomonadati</taxon>
        <taxon>Pseudomonadota</taxon>
        <taxon>Alphaproteobacteria</taxon>
        <taxon>Rhodobacterales</taxon>
        <taxon>Paracoccaceae</taxon>
        <taxon>Pararhodobacter</taxon>
    </lineage>
</organism>
<proteinExistence type="inferred from homology"/>
<evidence type="ECO:0000313" key="11">
    <source>
        <dbReference type="Proteomes" id="UP001208938"/>
    </source>
</evidence>
<feature type="domain" description="ABC transmembrane type-1" evidence="9">
    <location>
        <begin position="60"/>
        <end position="267"/>
    </location>
</feature>
<evidence type="ECO:0000256" key="6">
    <source>
        <dbReference type="ARBA" id="ARBA00022989"/>
    </source>
</evidence>
<gene>
    <name evidence="10" type="ORF">OKW52_05395</name>
</gene>
<evidence type="ECO:0000256" key="7">
    <source>
        <dbReference type="ARBA" id="ARBA00023136"/>
    </source>
</evidence>
<dbReference type="PROSITE" id="PS50928">
    <property type="entry name" value="ABC_TM1"/>
    <property type="match status" value="1"/>
</dbReference>
<evidence type="ECO:0000259" key="9">
    <source>
        <dbReference type="PROSITE" id="PS50928"/>
    </source>
</evidence>
<sequence>MKRIAGWMLASPATLAITLLLVLPVAATIGMTFGPSDGGPWGIVQPYANFFDSAFQRRVLWRTFEVAGWVTVISLAAGLVTAYVVARCPPWMKSTLVVLAVFPLLTGVVVRSFAWLVLLGRQGMINEFLLWMGAIEAPLSMLYTPGAVIVAMVYIFVPLMVLVLVGVLENIPEDLLQASSSLGAGPVASFVQVTLPLAVPGLIVGAVLVFTASFTSYATPHLLGGSRQMMMGTFLQQRAMVAFDWPGAAVVAAIMLAVIVATVLVMTRLARRLNPMAT</sequence>
<evidence type="ECO:0000256" key="8">
    <source>
        <dbReference type="RuleBase" id="RU363032"/>
    </source>
</evidence>
<evidence type="ECO:0000256" key="4">
    <source>
        <dbReference type="ARBA" id="ARBA00022475"/>
    </source>
</evidence>
<feature type="transmembrane region" description="Helical" evidence="8">
    <location>
        <begin position="97"/>
        <end position="120"/>
    </location>
</feature>
<evidence type="ECO:0000256" key="5">
    <source>
        <dbReference type="ARBA" id="ARBA00022692"/>
    </source>
</evidence>
<reference evidence="10 11" key="1">
    <citation type="submission" date="2022-10" db="EMBL/GenBank/DDBJ databases">
        <title>Pararhodobacter sp. nov., isolated from marine algae.</title>
        <authorList>
            <person name="Choi B.J."/>
            <person name="Kim J.M."/>
            <person name="Lee J.K."/>
            <person name="Choi D.G."/>
            <person name="Jeon C.O."/>
        </authorList>
    </citation>
    <scope>NUCLEOTIDE SEQUENCE [LARGE SCALE GENOMIC DNA]</scope>
    <source>
        <strain evidence="10 11">ZQ420</strain>
    </source>
</reference>
<keyword evidence="5 8" id="KW-0812">Transmembrane</keyword>
<name>A0ABT3GW09_9RHOB</name>
<protein>
    <submittedName>
        <fullName evidence="10">ABC transporter permease</fullName>
    </submittedName>
</protein>
<accession>A0ABT3GW09</accession>
<evidence type="ECO:0000313" key="10">
    <source>
        <dbReference type="EMBL" id="MCW1931711.1"/>
    </source>
</evidence>
<dbReference type="RefSeq" id="WP_264504802.1">
    <property type="nucleotide sequence ID" value="NZ_JAPDFL010000001.1"/>
</dbReference>
<feature type="transmembrane region" description="Helical" evidence="8">
    <location>
        <begin position="175"/>
        <end position="195"/>
    </location>
</feature>
<evidence type="ECO:0000256" key="3">
    <source>
        <dbReference type="ARBA" id="ARBA00022448"/>
    </source>
</evidence>
<dbReference type="Gene3D" id="1.10.3720.10">
    <property type="entry name" value="MetI-like"/>
    <property type="match status" value="1"/>
</dbReference>
<keyword evidence="6 8" id="KW-1133">Transmembrane helix</keyword>
<dbReference type="Pfam" id="PF00528">
    <property type="entry name" value="BPD_transp_1"/>
    <property type="match status" value="1"/>
</dbReference>
<keyword evidence="4" id="KW-1003">Cell membrane</keyword>
<keyword evidence="7 8" id="KW-0472">Membrane</keyword>
<comment type="subcellular location">
    <subcellularLocation>
        <location evidence="1 8">Cell membrane</location>
        <topology evidence="1 8">Multi-pass membrane protein</topology>
    </subcellularLocation>
</comment>
<dbReference type="PANTHER" id="PTHR42929">
    <property type="entry name" value="INNER MEMBRANE ABC TRANSPORTER PERMEASE PROTEIN YDCU-RELATED-RELATED"/>
    <property type="match status" value="1"/>
</dbReference>
<keyword evidence="11" id="KW-1185">Reference proteome</keyword>
<feature type="transmembrane region" description="Helical" evidence="8">
    <location>
        <begin position="140"/>
        <end position="168"/>
    </location>
</feature>
<comment type="similarity">
    <text evidence="2">Belongs to the binding-protein-dependent transport system permease family. CysTW subfamily.</text>
</comment>
<dbReference type="Proteomes" id="UP001208938">
    <property type="component" value="Unassembled WGS sequence"/>
</dbReference>
<feature type="transmembrane region" description="Helical" evidence="8">
    <location>
        <begin position="245"/>
        <end position="266"/>
    </location>
</feature>
<evidence type="ECO:0000256" key="2">
    <source>
        <dbReference type="ARBA" id="ARBA00007069"/>
    </source>
</evidence>
<dbReference type="InterPro" id="IPR035906">
    <property type="entry name" value="MetI-like_sf"/>
</dbReference>
<dbReference type="EMBL" id="JAPDFL010000001">
    <property type="protein sequence ID" value="MCW1931711.1"/>
    <property type="molecule type" value="Genomic_DNA"/>
</dbReference>
<comment type="caution">
    <text evidence="10">The sequence shown here is derived from an EMBL/GenBank/DDBJ whole genome shotgun (WGS) entry which is preliminary data.</text>
</comment>
<feature type="transmembrane region" description="Helical" evidence="8">
    <location>
        <begin position="66"/>
        <end position="85"/>
    </location>
</feature>